<sequence length="465" mass="51155">MESDVADKGTLIAGEILAAIGLELNQRIIPAISDADALHSAKMAEDILSHLSGWLLLGDEISGAVVADFDALTRGAVAPELIDDHLLMSSPLGALRERLQDDLEAGRTEDIKSAVAADSKMFEAELRAIKCVRDETEERLRASERVVSSALATEFLEAILGPGHIVSAVDRAPGGYSKDTLFFSGAAPDGSDLPLVVRRDLPFGPGETTVIDEFHLIEGLWKAGFPVARPLALDAGGILGKPAMISERVAGRSGTEEWARDEVLRDRICASLADVAARLHRIDPIDFGLVEPGKNPREVVRDYVLEWQERWHRNRLHPSPVLAAGYAWLLANIPERIDHVSIVHGDIGFHNTMVADGELTALLDWEFAHLGDATEDLSYCRPFIEEIGGWELFMETYRNAGGPEYREQNARYFNVWRSVRNASSCATAWRGFTSGSYPALKMVHQGIPLYRRFVREVAEALRTCI</sequence>
<evidence type="ECO:0000313" key="2">
    <source>
        <dbReference type="EMBL" id="OWQ91063.1"/>
    </source>
</evidence>
<proteinExistence type="predicted"/>
<reference evidence="2 3" key="1">
    <citation type="journal article" date="2002" name="Int. J. Syst. Evol. Microbiol.">
        <title>Sphingopyxis witflariensis sp. nov., isolated from activated sludge.</title>
        <authorList>
            <person name="Kampfer P."/>
            <person name="Witzenberger R."/>
            <person name="Denner E.B."/>
            <person name="Busse H.J."/>
            <person name="Neef A."/>
        </authorList>
    </citation>
    <scope>NUCLEOTIDE SEQUENCE [LARGE SCALE GENOMIC DNA]</scope>
    <source>
        <strain evidence="2 3">DSM 14551</strain>
    </source>
</reference>
<feature type="domain" description="Aminoglycoside phosphotransferase" evidence="1">
    <location>
        <begin position="172"/>
        <end position="406"/>
    </location>
</feature>
<evidence type="ECO:0000259" key="1">
    <source>
        <dbReference type="Pfam" id="PF01636"/>
    </source>
</evidence>
<dbReference type="PANTHER" id="PTHR21310:SF40">
    <property type="entry name" value="AMINOGLYCOSIDE PHOSPHOTRANSFERASE DOMAIN-CONTAINING PROTEIN-RELATED"/>
    <property type="match status" value="1"/>
</dbReference>
<dbReference type="AlphaFoldDB" id="A0A246JEI9"/>
<dbReference type="SUPFAM" id="SSF56112">
    <property type="entry name" value="Protein kinase-like (PK-like)"/>
    <property type="match status" value="1"/>
</dbReference>
<keyword evidence="3" id="KW-1185">Reference proteome</keyword>
<dbReference type="InterPro" id="IPR041726">
    <property type="entry name" value="ACAD10_11_N"/>
</dbReference>
<dbReference type="Pfam" id="PF01636">
    <property type="entry name" value="APH"/>
    <property type="match status" value="1"/>
</dbReference>
<dbReference type="EMBL" id="NISJ01000017">
    <property type="protein sequence ID" value="OWQ91063.1"/>
    <property type="molecule type" value="Genomic_DNA"/>
</dbReference>
<protein>
    <recommendedName>
        <fullName evidence="1">Aminoglycoside phosphotransferase domain-containing protein</fullName>
    </recommendedName>
</protein>
<evidence type="ECO:0000313" key="3">
    <source>
        <dbReference type="Proteomes" id="UP000197097"/>
    </source>
</evidence>
<dbReference type="InterPro" id="IPR051678">
    <property type="entry name" value="AGP_Transferase"/>
</dbReference>
<name>A0A246JEI9_9SPHN</name>
<accession>A0A246JEI9</accession>
<dbReference type="Gene3D" id="3.90.1200.10">
    <property type="match status" value="1"/>
</dbReference>
<dbReference type="CDD" id="cd05154">
    <property type="entry name" value="ACAD10_11_N-like"/>
    <property type="match status" value="1"/>
</dbReference>
<comment type="caution">
    <text evidence="2">The sequence shown here is derived from an EMBL/GenBank/DDBJ whole genome shotgun (WGS) entry which is preliminary data.</text>
</comment>
<dbReference type="InterPro" id="IPR011009">
    <property type="entry name" value="Kinase-like_dom_sf"/>
</dbReference>
<dbReference type="PANTHER" id="PTHR21310">
    <property type="entry name" value="AMINOGLYCOSIDE PHOSPHOTRANSFERASE-RELATED-RELATED"/>
    <property type="match status" value="1"/>
</dbReference>
<dbReference type="Proteomes" id="UP000197097">
    <property type="component" value="Unassembled WGS sequence"/>
</dbReference>
<dbReference type="InterPro" id="IPR002575">
    <property type="entry name" value="Aminoglycoside_PTrfase"/>
</dbReference>
<gene>
    <name evidence="2" type="ORF">CDQ91_19630</name>
</gene>
<organism evidence="2 3">
    <name type="scientific">Sphingopyxis witflariensis</name>
    <dbReference type="NCBI Taxonomy" id="173675"/>
    <lineage>
        <taxon>Bacteria</taxon>
        <taxon>Pseudomonadati</taxon>
        <taxon>Pseudomonadota</taxon>
        <taxon>Alphaproteobacteria</taxon>
        <taxon>Sphingomonadales</taxon>
        <taxon>Sphingomonadaceae</taxon>
        <taxon>Sphingopyxis</taxon>
    </lineage>
</organism>